<organism evidence="1 2">
    <name type="scientific">Lactuca sativa</name>
    <name type="common">Garden lettuce</name>
    <dbReference type="NCBI Taxonomy" id="4236"/>
    <lineage>
        <taxon>Eukaryota</taxon>
        <taxon>Viridiplantae</taxon>
        <taxon>Streptophyta</taxon>
        <taxon>Embryophyta</taxon>
        <taxon>Tracheophyta</taxon>
        <taxon>Spermatophyta</taxon>
        <taxon>Magnoliopsida</taxon>
        <taxon>eudicotyledons</taxon>
        <taxon>Gunneridae</taxon>
        <taxon>Pentapetalae</taxon>
        <taxon>asterids</taxon>
        <taxon>campanulids</taxon>
        <taxon>Asterales</taxon>
        <taxon>Asteraceae</taxon>
        <taxon>Cichorioideae</taxon>
        <taxon>Cichorieae</taxon>
        <taxon>Lactucinae</taxon>
        <taxon>Lactuca</taxon>
    </lineage>
</organism>
<evidence type="ECO:0008006" key="3">
    <source>
        <dbReference type="Google" id="ProtNLM"/>
    </source>
</evidence>
<proteinExistence type="predicted"/>
<sequence>MAPPTIVTHHHPMNIRILRIVLKQEKKDYVFERQTSDELPILPMVAHDAWKKHINDSLDVSCLMLASIVPNLQRDLEHFTVFDMIEYLKQMSGQQDRTEMFEIVRALHGMKMEDSGNVNKHVLKMKSYLDQLERLVSPYP</sequence>
<dbReference type="AlphaFoldDB" id="A0A9R1VB37"/>
<dbReference type="EMBL" id="NBSK02000005">
    <property type="protein sequence ID" value="KAJ0203071.1"/>
    <property type="molecule type" value="Genomic_DNA"/>
</dbReference>
<name>A0A9R1VB37_LACSA</name>
<evidence type="ECO:0000313" key="2">
    <source>
        <dbReference type="Proteomes" id="UP000235145"/>
    </source>
</evidence>
<evidence type="ECO:0000313" key="1">
    <source>
        <dbReference type="EMBL" id="KAJ0203071.1"/>
    </source>
</evidence>
<keyword evidence="2" id="KW-1185">Reference proteome</keyword>
<reference evidence="1 2" key="1">
    <citation type="journal article" date="2017" name="Nat. Commun.">
        <title>Genome assembly with in vitro proximity ligation data and whole-genome triplication in lettuce.</title>
        <authorList>
            <person name="Reyes-Chin-Wo S."/>
            <person name="Wang Z."/>
            <person name="Yang X."/>
            <person name="Kozik A."/>
            <person name="Arikit S."/>
            <person name="Song C."/>
            <person name="Xia L."/>
            <person name="Froenicke L."/>
            <person name="Lavelle D.O."/>
            <person name="Truco M.J."/>
            <person name="Xia R."/>
            <person name="Zhu S."/>
            <person name="Xu C."/>
            <person name="Xu H."/>
            <person name="Xu X."/>
            <person name="Cox K."/>
            <person name="Korf I."/>
            <person name="Meyers B.C."/>
            <person name="Michelmore R.W."/>
        </authorList>
    </citation>
    <scope>NUCLEOTIDE SEQUENCE [LARGE SCALE GENOMIC DNA]</scope>
    <source>
        <strain evidence="2">cv. Salinas</strain>
        <tissue evidence="1">Seedlings</tissue>
    </source>
</reference>
<gene>
    <name evidence="1" type="ORF">LSAT_V11C500237330</name>
</gene>
<accession>A0A9R1VB37</accession>
<dbReference type="Proteomes" id="UP000235145">
    <property type="component" value="Unassembled WGS sequence"/>
</dbReference>
<protein>
    <recommendedName>
        <fullName evidence="3">Zinc finger, CCHC-type</fullName>
    </recommendedName>
</protein>
<comment type="caution">
    <text evidence="1">The sequence shown here is derived from an EMBL/GenBank/DDBJ whole genome shotgun (WGS) entry which is preliminary data.</text>
</comment>